<evidence type="ECO:0000256" key="4">
    <source>
        <dbReference type="ARBA" id="ARBA00022729"/>
    </source>
</evidence>
<evidence type="ECO:0000256" key="1">
    <source>
        <dbReference type="ARBA" id="ARBA00004071"/>
    </source>
</evidence>
<evidence type="ECO:0000313" key="8">
    <source>
        <dbReference type="EMBL" id="WYJ85763.1"/>
    </source>
</evidence>
<sequence length="446" mass="51784">MVREIDWPNNYGDPEWFVHDRFGLFIHFGLYSVAARHEWGMTLEEQSLAEYQKYFEVFEPDLLKPEEWAKKAKDIGFKYVVITVKHHDGFALWDTAFSEYNITNTPYGKDLLSELVSAFKNEGIRIGFYYSLLDWQRADFLVDGYHPERNNLEYIEAHPGNMLTYQQFMKDQITELLTNYGEIDYLWFDFSYPSRDWGNSVGKGRDDWDSENLEKLILTLQPQIIINDRLDLHRGVGTPEQYQRSGGMEKNGKELIWESCQTLNGSWGYDRNNLDWKSSETIIKLLVDNVSKNGNMLLNVGPNGRGEWDKTSLDILNGVQTWMNYHSQAIYGCGSSPYKAPLDCRFTQKGNRLYLHLFSWPYRTVLLDGLGGKIQFARLLSDGSEIQFKDSKTITGIRPSYKDLRKEITEVNIKESLDPASVVLNLPIQKPFENVPVIELILKEEL</sequence>
<dbReference type="PIRSF" id="PIRSF001092">
    <property type="entry name" value="Alpha-L-fucosidase"/>
    <property type="match status" value="1"/>
</dbReference>
<dbReference type="PANTHER" id="PTHR10030:SF37">
    <property type="entry name" value="ALPHA-L-FUCOSIDASE-RELATED"/>
    <property type="match status" value="1"/>
</dbReference>
<dbReference type="Gene3D" id="3.20.20.80">
    <property type="entry name" value="Glycosidases"/>
    <property type="match status" value="1"/>
</dbReference>
<dbReference type="EC" id="3.2.1.51" evidence="3"/>
<dbReference type="InterPro" id="IPR016286">
    <property type="entry name" value="FUC_metazoa-typ"/>
</dbReference>
<evidence type="ECO:0000259" key="7">
    <source>
        <dbReference type="Pfam" id="PF01120"/>
    </source>
</evidence>
<evidence type="ECO:0000256" key="3">
    <source>
        <dbReference type="ARBA" id="ARBA00012662"/>
    </source>
</evidence>
<keyword evidence="4" id="KW-0732">Signal</keyword>
<name>A0ABZ2T304_9ENTE</name>
<evidence type="ECO:0000256" key="2">
    <source>
        <dbReference type="ARBA" id="ARBA00007951"/>
    </source>
</evidence>
<gene>
    <name evidence="8" type="ORF">A5866_000840</name>
</gene>
<evidence type="ECO:0000313" key="9">
    <source>
        <dbReference type="Proteomes" id="UP000195080"/>
    </source>
</evidence>
<keyword evidence="9" id="KW-1185">Reference proteome</keyword>
<dbReference type="SMART" id="SM00812">
    <property type="entry name" value="Alpha_L_fucos"/>
    <property type="match status" value="1"/>
</dbReference>
<evidence type="ECO:0000256" key="5">
    <source>
        <dbReference type="ARBA" id="ARBA00022801"/>
    </source>
</evidence>
<organism evidence="8 9">
    <name type="scientific">Candidatus Enterococcus lemimoniae</name>
    <dbReference type="NCBI Taxonomy" id="1834167"/>
    <lineage>
        <taxon>Bacteria</taxon>
        <taxon>Bacillati</taxon>
        <taxon>Bacillota</taxon>
        <taxon>Bacilli</taxon>
        <taxon>Lactobacillales</taxon>
        <taxon>Enterococcaceae</taxon>
        <taxon>Enterococcus</taxon>
    </lineage>
</organism>
<feature type="domain" description="Glycoside hydrolase family 29 N-terminal" evidence="7">
    <location>
        <begin position="13"/>
        <end position="326"/>
    </location>
</feature>
<dbReference type="RefSeq" id="WP_086279196.1">
    <property type="nucleotide sequence ID" value="NZ_CP147248.1"/>
</dbReference>
<reference evidence="9" key="1">
    <citation type="submission" date="2017-05" db="EMBL/GenBank/DDBJ databases">
        <title>The Genome Sequence of EEnterococcus faecalis 9F2_4866.</title>
        <authorList>
            <consortium name="The Broad Institute Genomics Platform"/>
            <consortium name="The Broad Institute Genomic Center for Infectious Diseases"/>
            <person name="Earl A."/>
            <person name="Manson A."/>
            <person name="Schwartman J."/>
            <person name="Gilmore M."/>
            <person name="Abouelleil A."/>
            <person name="Cao P."/>
            <person name="Chapman S."/>
            <person name="Cusick C."/>
            <person name="Shea T."/>
            <person name="Young S."/>
            <person name="Neafsey D."/>
            <person name="Nusbaum C."/>
            <person name="Birren B."/>
        </authorList>
    </citation>
    <scope>NUCLEOTIDE SEQUENCE [LARGE SCALE GENOMIC DNA]</scope>
    <source>
        <strain evidence="9">12C11_DIV0727</strain>
    </source>
</reference>
<dbReference type="InterPro" id="IPR000933">
    <property type="entry name" value="Glyco_hydro_29"/>
</dbReference>
<keyword evidence="5" id="KW-0378">Hydrolase</keyword>
<dbReference type="InterPro" id="IPR017853">
    <property type="entry name" value="GH"/>
</dbReference>
<dbReference type="SUPFAM" id="SSF51445">
    <property type="entry name" value="(Trans)glycosidases"/>
    <property type="match status" value="1"/>
</dbReference>
<dbReference type="PANTHER" id="PTHR10030">
    <property type="entry name" value="ALPHA-L-FUCOSIDASE"/>
    <property type="match status" value="1"/>
</dbReference>
<dbReference type="EMBL" id="CP147248">
    <property type="protein sequence ID" value="WYJ85763.1"/>
    <property type="molecule type" value="Genomic_DNA"/>
</dbReference>
<comment type="similarity">
    <text evidence="2">Belongs to the glycosyl hydrolase 29 family.</text>
</comment>
<protein>
    <recommendedName>
        <fullName evidence="3">alpha-L-fucosidase</fullName>
        <ecNumber evidence="3">3.2.1.51</ecNumber>
    </recommendedName>
</protein>
<dbReference type="InterPro" id="IPR057739">
    <property type="entry name" value="Glyco_hydro_29_N"/>
</dbReference>
<evidence type="ECO:0000256" key="6">
    <source>
        <dbReference type="ARBA" id="ARBA00023295"/>
    </source>
</evidence>
<dbReference type="Pfam" id="PF01120">
    <property type="entry name" value="Alpha_L_fucos"/>
    <property type="match status" value="1"/>
</dbReference>
<accession>A0ABZ2T304</accession>
<proteinExistence type="inferred from homology"/>
<keyword evidence="6" id="KW-0326">Glycosidase</keyword>
<comment type="function">
    <text evidence="1">Alpha-L-fucosidase is responsible for hydrolyzing the alpha-1,6-linked fucose joined to the reducing-end N-acetylglucosamine of the carbohydrate moieties of glycoproteins.</text>
</comment>
<dbReference type="Proteomes" id="UP000195080">
    <property type="component" value="Chromosome"/>
</dbReference>
<dbReference type="PRINTS" id="PR00741">
    <property type="entry name" value="GLHYDRLASE29"/>
</dbReference>